<dbReference type="Pfam" id="PF25198">
    <property type="entry name" value="Spore_GerAC_N"/>
    <property type="match status" value="1"/>
</dbReference>
<keyword evidence="6" id="KW-0564">Palmitate</keyword>
<comment type="similarity">
    <text evidence="2">Belongs to the GerABKC lipoprotein family.</text>
</comment>
<dbReference type="InterPro" id="IPR057336">
    <property type="entry name" value="GerAC_N"/>
</dbReference>
<evidence type="ECO:0000256" key="6">
    <source>
        <dbReference type="ARBA" id="ARBA00023139"/>
    </source>
</evidence>
<gene>
    <name evidence="11" type="ORF">FE782_00030</name>
</gene>
<evidence type="ECO:0000259" key="9">
    <source>
        <dbReference type="Pfam" id="PF05504"/>
    </source>
</evidence>
<dbReference type="GO" id="GO:0009847">
    <property type="term" value="P:spore germination"/>
    <property type="evidence" value="ECO:0007669"/>
    <property type="project" value="InterPro"/>
</dbReference>
<keyword evidence="12" id="KW-1185">Reference proteome</keyword>
<keyword evidence="4 8" id="KW-0732">Signal</keyword>
<comment type="subcellular location">
    <subcellularLocation>
        <location evidence="1">Membrane</location>
        <topology evidence="1">Lipid-anchor</topology>
    </subcellularLocation>
</comment>
<evidence type="ECO:0000256" key="3">
    <source>
        <dbReference type="ARBA" id="ARBA00022544"/>
    </source>
</evidence>
<evidence type="ECO:0000256" key="5">
    <source>
        <dbReference type="ARBA" id="ARBA00023136"/>
    </source>
</evidence>
<dbReference type="PANTHER" id="PTHR35789">
    <property type="entry name" value="SPORE GERMINATION PROTEIN B3"/>
    <property type="match status" value="1"/>
</dbReference>
<evidence type="ECO:0000313" key="12">
    <source>
        <dbReference type="Proteomes" id="UP000309676"/>
    </source>
</evidence>
<evidence type="ECO:0000256" key="4">
    <source>
        <dbReference type="ARBA" id="ARBA00022729"/>
    </source>
</evidence>
<dbReference type="OrthoDB" id="2592518at2"/>
<protein>
    <submittedName>
        <fullName evidence="11">Ger(X)C family spore germination protein</fullName>
    </submittedName>
</protein>
<dbReference type="PROSITE" id="PS51257">
    <property type="entry name" value="PROKAR_LIPOPROTEIN"/>
    <property type="match status" value="1"/>
</dbReference>
<dbReference type="GO" id="GO:0016020">
    <property type="term" value="C:membrane"/>
    <property type="evidence" value="ECO:0007669"/>
    <property type="project" value="UniProtKB-SubCell"/>
</dbReference>
<feature type="signal peptide" evidence="8">
    <location>
        <begin position="1"/>
        <end position="17"/>
    </location>
</feature>
<dbReference type="InterPro" id="IPR046953">
    <property type="entry name" value="Spore_GerAC-like_C"/>
</dbReference>
<dbReference type="EMBL" id="VCIW01000001">
    <property type="protein sequence ID" value="TLS53787.1"/>
    <property type="molecule type" value="Genomic_DNA"/>
</dbReference>
<feature type="domain" description="Spore germination GerAC-like C-terminal" evidence="9">
    <location>
        <begin position="206"/>
        <end position="371"/>
    </location>
</feature>
<keyword evidence="5" id="KW-0472">Membrane</keyword>
<evidence type="ECO:0000259" key="10">
    <source>
        <dbReference type="Pfam" id="PF25198"/>
    </source>
</evidence>
<dbReference type="PANTHER" id="PTHR35789:SF1">
    <property type="entry name" value="SPORE GERMINATION PROTEIN B3"/>
    <property type="match status" value="1"/>
</dbReference>
<feature type="chain" id="PRO_5038809053" evidence="8">
    <location>
        <begin position="18"/>
        <end position="374"/>
    </location>
</feature>
<dbReference type="InterPro" id="IPR008844">
    <property type="entry name" value="Spore_GerAC-like"/>
</dbReference>
<evidence type="ECO:0000313" key="11">
    <source>
        <dbReference type="EMBL" id="TLS53787.1"/>
    </source>
</evidence>
<evidence type="ECO:0000256" key="7">
    <source>
        <dbReference type="ARBA" id="ARBA00023288"/>
    </source>
</evidence>
<dbReference type="RefSeq" id="WP_138191246.1">
    <property type="nucleotide sequence ID" value="NZ_VCIW01000001.1"/>
</dbReference>
<keyword evidence="7" id="KW-0449">Lipoprotein</keyword>
<feature type="domain" description="Spore germination protein N-terminal" evidence="10">
    <location>
        <begin position="23"/>
        <end position="197"/>
    </location>
</feature>
<dbReference type="Proteomes" id="UP000309676">
    <property type="component" value="Unassembled WGS sequence"/>
</dbReference>
<reference evidence="11 12" key="1">
    <citation type="submission" date="2019-05" db="EMBL/GenBank/DDBJ databases">
        <authorList>
            <person name="Narsing Rao M.P."/>
            <person name="Li W.J."/>
        </authorList>
    </citation>
    <scope>NUCLEOTIDE SEQUENCE [LARGE SCALE GENOMIC DNA]</scope>
    <source>
        <strain evidence="11 12">SYSU_K30003</strain>
    </source>
</reference>
<dbReference type="Pfam" id="PF05504">
    <property type="entry name" value="Spore_GerAC"/>
    <property type="match status" value="1"/>
</dbReference>
<name>A0A5R9GBF2_9BACL</name>
<proteinExistence type="inferred from homology"/>
<organism evidence="11 12">
    <name type="scientific">Paenibacillus antri</name>
    <dbReference type="NCBI Taxonomy" id="2582848"/>
    <lineage>
        <taxon>Bacteria</taxon>
        <taxon>Bacillati</taxon>
        <taxon>Bacillota</taxon>
        <taxon>Bacilli</taxon>
        <taxon>Bacillales</taxon>
        <taxon>Paenibacillaceae</taxon>
        <taxon>Paenibacillus</taxon>
    </lineage>
</organism>
<dbReference type="NCBIfam" id="TIGR02887">
    <property type="entry name" value="spore_ger_x_C"/>
    <property type="match status" value="1"/>
</dbReference>
<dbReference type="InterPro" id="IPR038501">
    <property type="entry name" value="Spore_GerAC_C_sf"/>
</dbReference>
<accession>A0A5R9GBF2</accession>
<dbReference type="AlphaFoldDB" id="A0A5R9GBF2"/>
<dbReference type="Gene3D" id="3.30.300.210">
    <property type="entry name" value="Nutrient germinant receptor protein C, domain 3"/>
    <property type="match status" value="1"/>
</dbReference>
<sequence>MKGTKLAAILLLLPLLAACGRSDRRIIEEVGFIGLASYDALPGKDGEKPEDAGIYVGLSVPLVDPKAKARREVLGTEARSSKNARQKLAARTDRMLVSGQLRNALFGAKLAKQGIWVQMDTLVRDPSIGQRVKVTVVDGNAFELLSSDYGPHVLTEQYLNDLLNKEAEEHVVPLTMLFKFARDYHDDGIDPVAPVLRKAGDHVEVSGIALFQDDRLVGKIDLESSPYFGLLRGSFRSGEISMVLENGDHAMLNFISNRRRVKIKRVAGSPSDIAVDVSLRIEGQMLEYFGDSKLSDPEQQSKLERAMEEAIQSKCEDVIKRMQSKKADAIGLGQYVRNRIGYARWKELEWREVFPLVDIRVTVDVHVKDYGLLT</sequence>
<evidence type="ECO:0000256" key="2">
    <source>
        <dbReference type="ARBA" id="ARBA00007886"/>
    </source>
</evidence>
<evidence type="ECO:0000256" key="8">
    <source>
        <dbReference type="SAM" id="SignalP"/>
    </source>
</evidence>
<keyword evidence="3" id="KW-0309">Germination</keyword>
<comment type="caution">
    <text evidence="11">The sequence shown here is derived from an EMBL/GenBank/DDBJ whole genome shotgun (WGS) entry which is preliminary data.</text>
</comment>
<evidence type="ECO:0000256" key="1">
    <source>
        <dbReference type="ARBA" id="ARBA00004635"/>
    </source>
</evidence>